<dbReference type="NCBIfam" id="TIGR00675">
    <property type="entry name" value="dcm"/>
    <property type="match status" value="1"/>
</dbReference>
<dbReference type="PANTHER" id="PTHR46098:SF1">
    <property type="entry name" value="TRNA (CYTOSINE(38)-C(5))-METHYLTRANSFERASE"/>
    <property type="match status" value="1"/>
</dbReference>
<gene>
    <name evidence="10" type="ORF">RANI_50</name>
</gene>
<dbReference type="RefSeq" id="YP_009224916.1">
    <property type="nucleotide sequence ID" value="NC_029084.1"/>
</dbReference>
<dbReference type="GO" id="GO:0032259">
    <property type="term" value="P:methylation"/>
    <property type="evidence" value="ECO:0007669"/>
    <property type="project" value="UniProtKB-KW"/>
</dbReference>
<evidence type="ECO:0000256" key="9">
    <source>
        <dbReference type="RuleBase" id="RU000417"/>
    </source>
</evidence>
<evidence type="ECO:0000256" key="1">
    <source>
        <dbReference type="ARBA" id="ARBA00022603"/>
    </source>
</evidence>
<evidence type="ECO:0000313" key="11">
    <source>
        <dbReference type="Proteomes" id="UP000032130"/>
    </source>
</evidence>
<evidence type="ECO:0000256" key="4">
    <source>
        <dbReference type="ARBA" id="ARBA00022691"/>
    </source>
</evidence>
<evidence type="ECO:0000256" key="7">
    <source>
        <dbReference type="PROSITE-ProRule" id="PRU01016"/>
    </source>
</evidence>
<keyword evidence="2" id="KW-0945">Host-virus interaction</keyword>
<dbReference type="PROSITE" id="PS51679">
    <property type="entry name" value="SAM_MT_C5"/>
    <property type="match status" value="1"/>
</dbReference>
<dbReference type="PROSITE" id="PS00094">
    <property type="entry name" value="C5_MTASE_1"/>
    <property type="match status" value="1"/>
</dbReference>
<evidence type="ECO:0000256" key="6">
    <source>
        <dbReference type="ARBA" id="ARBA00033479"/>
    </source>
</evidence>
<dbReference type="PRINTS" id="PR00105">
    <property type="entry name" value="C5METTRFRASE"/>
</dbReference>
<evidence type="ECO:0000256" key="8">
    <source>
        <dbReference type="RuleBase" id="RU000416"/>
    </source>
</evidence>
<dbReference type="InterPro" id="IPR050750">
    <property type="entry name" value="C5-MTase"/>
</dbReference>
<evidence type="ECO:0000256" key="5">
    <source>
        <dbReference type="ARBA" id="ARBA00023280"/>
    </source>
</evidence>
<feature type="active site" evidence="7">
    <location>
        <position position="86"/>
    </location>
</feature>
<reference evidence="10 11" key="1">
    <citation type="journal article" date="2015" name="Genome Announc.">
        <title>Genome Sequences of Six Paenibacillus larvae Siphoviridae Phages.</title>
        <authorList>
            <person name="Carson S."/>
            <person name="Bruff E."/>
            <person name="DeFoor W."/>
            <person name="Dums J."/>
            <person name="Groth A."/>
            <person name="Hatfield T."/>
            <person name="Iyer A."/>
            <person name="Joshi K."/>
            <person name="McAdams S."/>
            <person name="Miles D."/>
            <person name="Miller D."/>
            <person name="Oufkir A."/>
            <person name="Raynor B."/>
            <person name="Riley S."/>
            <person name="Roland S."/>
            <person name="Rozier H."/>
            <person name="Talley S."/>
            <person name="Miller E.S."/>
        </authorList>
    </citation>
    <scope>NUCLEOTIDE SEQUENCE [LARGE SCALE GENOMIC DNA]</scope>
</reference>
<keyword evidence="6" id="KW-1258">Restriction-modification system evasion by virus</keyword>
<keyword evidence="3 7" id="KW-0808">Transferase</keyword>
<dbReference type="GO" id="GO:0099018">
    <property type="term" value="P:symbiont-mediated evasion of host restriction-modification system"/>
    <property type="evidence" value="ECO:0007669"/>
    <property type="project" value="UniProtKB-KW"/>
</dbReference>
<proteinExistence type="inferred from homology"/>
<dbReference type="GO" id="GO:0003886">
    <property type="term" value="F:DNA (cytosine-5-)-methyltransferase activity"/>
    <property type="evidence" value="ECO:0007669"/>
    <property type="project" value="UniProtKB-EC"/>
</dbReference>
<dbReference type="Proteomes" id="UP000032130">
    <property type="component" value="Segment"/>
</dbReference>
<dbReference type="EC" id="2.1.1.37" evidence="9"/>
<dbReference type="InterPro" id="IPR029063">
    <property type="entry name" value="SAM-dependent_MTases_sf"/>
</dbReference>
<dbReference type="InterPro" id="IPR018117">
    <property type="entry name" value="C5_DNA_meth_AS"/>
</dbReference>
<dbReference type="KEGG" id="vg:26795901"/>
<keyword evidence="2" id="KW-1090">Inhibition of host innate immune response by virus</keyword>
<organism evidence="10 11">
    <name type="scientific">Paenibacillus phage Rani</name>
    <dbReference type="NCBI Taxonomy" id="1589752"/>
    <lineage>
        <taxon>Viruses</taxon>
        <taxon>Duplodnaviria</taxon>
        <taxon>Heunggongvirae</taxon>
        <taxon>Uroviricota</taxon>
        <taxon>Caudoviricetes</taxon>
        <taxon>Fernvirus</taxon>
        <taxon>Fernvirus rani</taxon>
    </lineage>
</organism>
<dbReference type="Pfam" id="PF00145">
    <property type="entry name" value="DNA_methylase"/>
    <property type="match status" value="1"/>
</dbReference>
<dbReference type="SUPFAM" id="SSF53335">
    <property type="entry name" value="S-adenosyl-L-methionine-dependent methyltransferases"/>
    <property type="match status" value="1"/>
</dbReference>
<keyword evidence="11" id="KW-1185">Reference proteome</keyword>
<evidence type="ECO:0000256" key="3">
    <source>
        <dbReference type="ARBA" id="ARBA00022679"/>
    </source>
</evidence>
<comment type="similarity">
    <text evidence="7 8">Belongs to the class I-like SAM-binding methyltransferase superfamily. C5-methyltransferase family.</text>
</comment>
<dbReference type="GeneID" id="26795901"/>
<evidence type="ECO:0000313" key="10">
    <source>
        <dbReference type="EMBL" id="AJK27848.1"/>
    </source>
</evidence>
<sequence length="356" mass="40205">MIREGTMRKLSLFSGIGGIDLAAKWAGIETVAFCEKESFPQQVLRKHWPDIPIYDDVCALTREVLEQDGIITRNRTIDLISAGYPCQPFSNAGKRKGKEDDRHLWPEVARILQEIRPNWFLGENVAGHISLGLDDVLSDLESIGYDTQAIVIPSCAVGAPHRRDRVFILGHTECVRCCGESWGRTREVSSYRYSKLEKRPMGYTDRIRDYSEGKNRINRNRKTKMLEREQSQCRFGNNGENVAYSSGTGCEELYASSFSDKQGYSTWSNAQRWTEGTTKSRLGGVLDGLSDWLDRYKWPAGLGQEQYDWEPARIETGVQNRVGRLKALGNAVNPVQVYPILAGIKAIDYQIQGGKK</sequence>
<dbReference type="PANTHER" id="PTHR46098">
    <property type="entry name" value="TRNA (CYTOSINE(38)-C(5))-METHYLTRANSFERASE"/>
    <property type="match status" value="1"/>
</dbReference>
<protein>
    <recommendedName>
        <fullName evidence="9">Cytosine-specific methyltransferase</fullName>
        <ecNumber evidence="9">2.1.1.37</ecNumber>
    </recommendedName>
</protein>
<dbReference type="EMBL" id="KP296793">
    <property type="protein sequence ID" value="AJK27848.1"/>
    <property type="molecule type" value="Genomic_DNA"/>
</dbReference>
<dbReference type="Gene3D" id="3.40.50.150">
    <property type="entry name" value="Vaccinia Virus protein VP39"/>
    <property type="match status" value="1"/>
</dbReference>
<name>A0A0C5AJE3_9CAUD</name>
<accession>A0A0C5AJE3</accession>
<keyword evidence="4 7" id="KW-0949">S-adenosyl-L-methionine</keyword>
<keyword evidence="1 7" id="KW-0489">Methyltransferase</keyword>
<dbReference type="InterPro" id="IPR001525">
    <property type="entry name" value="C5_MeTfrase"/>
</dbReference>
<evidence type="ECO:0000256" key="2">
    <source>
        <dbReference type="ARBA" id="ARBA00022632"/>
    </source>
</evidence>
<comment type="catalytic activity">
    <reaction evidence="9">
        <text>a 2'-deoxycytidine in DNA + S-adenosyl-L-methionine = a 5-methyl-2'-deoxycytidine in DNA + S-adenosyl-L-homocysteine + H(+)</text>
        <dbReference type="Rhea" id="RHEA:13681"/>
        <dbReference type="Rhea" id="RHEA-COMP:11369"/>
        <dbReference type="Rhea" id="RHEA-COMP:11370"/>
        <dbReference type="ChEBI" id="CHEBI:15378"/>
        <dbReference type="ChEBI" id="CHEBI:57856"/>
        <dbReference type="ChEBI" id="CHEBI:59789"/>
        <dbReference type="ChEBI" id="CHEBI:85452"/>
        <dbReference type="ChEBI" id="CHEBI:85454"/>
        <dbReference type="EC" id="2.1.1.37"/>
    </reaction>
</comment>
<dbReference type="OrthoDB" id="8328at10239"/>
<dbReference type="GO" id="GO:0052170">
    <property type="term" value="P:symbiont-mediated suppression of host innate immune response"/>
    <property type="evidence" value="ECO:0007669"/>
    <property type="project" value="UniProtKB-KW"/>
</dbReference>
<keyword evidence="5" id="KW-0899">Viral immunoevasion</keyword>